<name>A0AAV5VXA9_9BILA</name>
<keyword evidence="3" id="KW-1185">Reference proteome</keyword>
<evidence type="ECO:0000256" key="1">
    <source>
        <dbReference type="SAM" id="Phobius"/>
    </source>
</evidence>
<gene>
    <name evidence="2" type="ORF">PFISCL1PPCAC_14300</name>
</gene>
<feature type="transmembrane region" description="Helical" evidence="1">
    <location>
        <begin position="183"/>
        <end position="202"/>
    </location>
</feature>
<feature type="transmembrane region" description="Helical" evidence="1">
    <location>
        <begin position="229"/>
        <end position="253"/>
    </location>
</feature>
<evidence type="ECO:0008006" key="4">
    <source>
        <dbReference type="Google" id="ProtNLM"/>
    </source>
</evidence>
<organism evidence="2 3">
    <name type="scientific">Pristionchus fissidentatus</name>
    <dbReference type="NCBI Taxonomy" id="1538716"/>
    <lineage>
        <taxon>Eukaryota</taxon>
        <taxon>Metazoa</taxon>
        <taxon>Ecdysozoa</taxon>
        <taxon>Nematoda</taxon>
        <taxon>Chromadorea</taxon>
        <taxon>Rhabditida</taxon>
        <taxon>Rhabditina</taxon>
        <taxon>Diplogasteromorpha</taxon>
        <taxon>Diplogasteroidea</taxon>
        <taxon>Neodiplogasteridae</taxon>
        <taxon>Pristionchus</taxon>
    </lineage>
</organism>
<dbReference type="AlphaFoldDB" id="A0AAV5VXA9"/>
<sequence length="297" mass="34087">MIEVMSLLLLNIDRGVRKYHGEMVKLNRRLGWFRNFIIIYSSCQTLYFSSGAKPQGINIDLYSKMLYFDQLIFVYNVTVSYLLVGWCVQLHIYCFCIKAALCEINHFIKDAIQVKCASEKEAIAFFTSSISRNARLALSVRYLDDIFKRFAFFQLGMIIPSILFVTFAAIMRRNSPLIEFLPNAILVIVCLSLFHVLTIFPARLHNQVKKTRTLFCSNIRQWIHHGRRVHTAALVFSSHLGQTDVGLTLWGFALLSKPLILTIAVSLSNALAIFLQFSDCKKQIERPQTFHNTSTSE</sequence>
<feature type="transmembrane region" description="Helical" evidence="1">
    <location>
        <begin position="150"/>
        <end position="171"/>
    </location>
</feature>
<reference evidence="2" key="1">
    <citation type="submission" date="2023-10" db="EMBL/GenBank/DDBJ databases">
        <title>Genome assembly of Pristionchus species.</title>
        <authorList>
            <person name="Yoshida K."/>
            <person name="Sommer R.J."/>
        </authorList>
    </citation>
    <scope>NUCLEOTIDE SEQUENCE</scope>
    <source>
        <strain evidence="2">RS5133</strain>
    </source>
</reference>
<dbReference type="PANTHER" id="PTHR34492">
    <property type="entry name" value="GUSTATORY RECEPTOR FAMILY"/>
    <property type="match status" value="1"/>
</dbReference>
<evidence type="ECO:0000313" key="2">
    <source>
        <dbReference type="EMBL" id="GMT23003.1"/>
    </source>
</evidence>
<dbReference type="PANTHER" id="PTHR34492:SF2">
    <property type="entry name" value="G PROTEIN-COUPLED RECEPTOR"/>
    <property type="match status" value="1"/>
</dbReference>
<keyword evidence="1" id="KW-0812">Transmembrane</keyword>
<feature type="transmembrane region" description="Helical" evidence="1">
    <location>
        <begin position="32"/>
        <end position="52"/>
    </location>
</feature>
<dbReference type="Proteomes" id="UP001432322">
    <property type="component" value="Unassembled WGS sequence"/>
</dbReference>
<feature type="transmembrane region" description="Helical" evidence="1">
    <location>
        <begin position="72"/>
        <end position="96"/>
    </location>
</feature>
<keyword evidence="1" id="KW-0472">Membrane</keyword>
<comment type="caution">
    <text evidence="2">The sequence shown here is derived from an EMBL/GenBank/DDBJ whole genome shotgun (WGS) entry which is preliminary data.</text>
</comment>
<dbReference type="EMBL" id="BTSY01000004">
    <property type="protein sequence ID" value="GMT23003.1"/>
    <property type="molecule type" value="Genomic_DNA"/>
</dbReference>
<proteinExistence type="predicted"/>
<keyword evidence="1" id="KW-1133">Transmembrane helix</keyword>
<evidence type="ECO:0000313" key="3">
    <source>
        <dbReference type="Proteomes" id="UP001432322"/>
    </source>
</evidence>
<accession>A0AAV5VXA9</accession>
<feature type="non-terminal residue" evidence="2">
    <location>
        <position position="297"/>
    </location>
</feature>
<protein>
    <recommendedName>
        <fullName evidence="4">G protein-coupled receptor</fullName>
    </recommendedName>
</protein>
<feature type="transmembrane region" description="Helical" evidence="1">
    <location>
        <begin position="259"/>
        <end position="277"/>
    </location>
</feature>